<evidence type="ECO:0000259" key="15">
    <source>
        <dbReference type="PROSITE" id="PS50104"/>
    </source>
</evidence>
<dbReference type="InterPro" id="IPR003591">
    <property type="entry name" value="Leu-rich_rpt_typical-subtyp"/>
</dbReference>
<dbReference type="GO" id="GO:0007165">
    <property type="term" value="P:signal transduction"/>
    <property type="evidence" value="ECO:0007669"/>
    <property type="project" value="InterPro"/>
</dbReference>
<keyword evidence="6" id="KW-0732">Signal</keyword>
<keyword evidence="8" id="KW-0391">Immunity</keyword>
<dbReference type="Gene3D" id="3.80.10.10">
    <property type="entry name" value="Ribonuclease Inhibitor"/>
    <property type="match status" value="3"/>
</dbReference>
<evidence type="ECO:0000256" key="3">
    <source>
        <dbReference type="ARBA" id="ARBA00022588"/>
    </source>
</evidence>
<keyword evidence="17" id="KW-1185">Reference proteome</keyword>
<evidence type="ECO:0000256" key="4">
    <source>
        <dbReference type="ARBA" id="ARBA00022614"/>
    </source>
</evidence>
<keyword evidence="12" id="KW-0325">Glycoprotein</keyword>
<dbReference type="SUPFAM" id="SSF52075">
    <property type="entry name" value="Outer arm dynein light chain 1"/>
    <property type="match status" value="1"/>
</dbReference>
<dbReference type="PROSITE" id="PS50104">
    <property type="entry name" value="TIR"/>
    <property type="match status" value="1"/>
</dbReference>
<dbReference type="SMART" id="SM00369">
    <property type="entry name" value="LRR_TYP"/>
    <property type="match status" value="9"/>
</dbReference>
<dbReference type="GO" id="GO:0005886">
    <property type="term" value="C:plasma membrane"/>
    <property type="evidence" value="ECO:0007669"/>
    <property type="project" value="TreeGrafter"/>
</dbReference>
<keyword evidence="13" id="KW-0395">Inflammatory response</keyword>
<proteinExistence type="inferred from homology"/>
<feature type="domain" description="TIR" evidence="15">
    <location>
        <begin position="789"/>
        <end position="930"/>
    </location>
</feature>
<dbReference type="Gene3D" id="3.40.50.10140">
    <property type="entry name" value="Toll/interleukin-1 receptor homology (TIR) domain"/>
    <property type="match status" value="1"/>
</dbReference>
<comment type="subcellular location">
    <subcellularLocation>
        <location evidence="1">Membrane</location>
        <topology evidence="1">Single-pass type I membrane protein</topology>
    </subcellularLocation>
</comment>
<dbReference type="GO" id="GO:0006954">
    <property type="term" value="P:inflammatory response"/>
    <property type="evidence" value="ECO:0007669"/>
    <property type="project" value="UniProtKB-KW"/>
</dbReference>
<evidence type="ECO:0000256" key="8">
    <source>
        <dbReference type="ARBA" id="ARBA00022859"/>
    </source>
</evidence>
<sequence length="949" mass="110013">VISMMKKYFELLTGSSHILLLLLLFLACFNSSLPYVLKNCTILYQENPSADICLDCAKRKIETVPKDIPKDVVSLKLNNNWLQKINKDDFLGMSKLRTLDLTVNQITDVDQGSFIDLIFLKTLRMGNNKLNYLINNMFQGLSNLTVLLLNNNGIQFIDSRAFQSLINLETLDIGNNRLQQITDIQPILQLPRIRTLGLKCSGFSSFNTRDLQLGLPSNLKELDISGDYLKVFSLTKPIFPYLHRVEFTMCLYYKDLQWDIPEKELLKNISHLYLERPILSDEGITKVLESLDSLRHLRLNALKMRVYEGLLFTVCKIPTLRKLDLFNSNINNLAVQISLCSQLTELDMRKSDIGELPLGSLQSMKQLQSLNMSGNQLIKVPDDIKNLSFLKILNLNYNYILDLTCYDFWNTSLLAELYLKNNRISYVVGCALENLENLKILDLSFNSLTTFDNDLVLPNLEVLKINRNEIGFLKMIDFIDFQSLKELDVATCFWEMLTQKAFDKLNNVENITISHDIFELKHLEKLTIRLNPHESLNRLQSTSSRDIIYLESMKSLTMICNFFFSALDMKEVLWTMRYLENFTAVRFTSQVSGTDIFQFNPHLKSVAFTEGNLSDLDAEIFLPIPNLQSLDLSASNISSLDFLMQANLSALKYLKLTENKLLWINETVFKDFPSLTYLDLDKNPFTCDCSNAGFIQWVKNNKQTQVVNAHRYKCSFPSDKQGSLLLEFDIHSCRDDGSFFCFISSSCLVVLTLLTCFIYNFLRWHLTYTFHLFLAYLYDSRREKKGGPRRFDAFVSYNVHDENWVYKEMLPVLEGEQGWRLCLHHRDFQPGKPIIENITDAIYSSRKTICVISQNYLQSEWCSREIQMASYRLFDEKKDVLILLFLEDIPSRYLSPCYHIRKLVKKHTYLSWPQAAQHPEVFWQNVQRALKTGDTPTENTDLLNGPRQC</sequence>
<name>A0A3Q2C8U9_CYPVA</name>
<dbReference type="InterPro" id="IPR000483">
    <property type="entry name" value="Cys-rich_flank_reg_C"/>
</dbReference>
<evidence type="ECO:0000256" key="6">
    <source>
        <dbReference type="ARBA" id="ARBA00022729"/>
    </source>
</evidence>
<dbReference type="InterPro" id="IPR032675">
    <property type="entry name" value="LRR_dom_sf"/>
</dbReference>
<dbReference type="Pfam" id="PF00560">
    <property type="entry name" value="LRR_1"/>
    <property type="match status" value="1"/>
</dbReference>
<keyword evidence="5 14" id="KW-0812">Transmembrane</keyword>
<dbReference type="SMART" id="SM00365">
    <property type="entry name" value="LRR_SD22"/>
    <property type="match status" value="5"/>
</dbReference>
<dbReference type="PROSITE" id="PS51450">
    <property type="entry name" value="LRR"/>
    <property type="match status" value="4"/>
</dbReference>
<dbReference type="SUPFAM" id="SSF52200">
    <property type="entry name" value="Toll/Interleukin receptor TIR domain"/>
    <property type="match status" value="1"/>
</dbReference>
<dbReference type="InterPro" id="IPR000157">
    <property type="entry name" value="TIR_dom"/>
</dbReference>
<evidence type="ECO:0000313" key="16">
    <source>
        <dbReference type="Ensembl" id="ENSCVAP00000001122.1"/>
    </source>
</evidence>
<dbReference type="InterPro" id="IPR035897">
    <property type="entry name" value="Toll_tir_struct_dom_sf"/>
</dbReference>
<dbReference type="STRING" id="28743.ENSCVAP00000001122"/>
<keyword evidence="9 14" id="KW-1133">Transmembrane helix</keyword>
<dbReference type="GeneTree" id="ENSGT00940000163999"/>
<evidence type="ECO:0000256" key="7">
    <source>
        <dbReference type="ARBA" id="ARBA00022737"/>
    </source>
</evidence>
<dbReference type="AlphaFoldDB" id="A0A3Q2C8U9"/>
<dbReference type="PANTHER" id="PTHR24365">
    <property type="entry name" value="TOLL-LIKE RECEPTOR"/>
    <property type="match status" value="1"/>
</dbReference>
<dbReference type="PRINTS" id="PR01537">
    <property type="entry name" value="INTRLKN1R1F"/>
</dbReference>
<accession>A0A3Q2C8U9</accession>
<dbReference type="Ensembl" id="ENSCVAT00000013925.1">
    <property type="protein sequence ID" value="ENSCVAP00000001122.1"/>
    <property type="gene ID" value="ENSCVAG00000002102.1"/>
</dbReference>
<keyword evidence="10 14" id="KW-0472">Membrane</keyword>
<dbReference type="SMART" id="SM00255">
    <property type="entry name" value="TIR"/>
    <property type="match status" value="1"/>
</dbReference>
<evidence type="ECO:0000256" key="2">
    <source>
        <dbReference type="ARBA" id="ARBA00009634"/>
    </source>
</evidence>
<evidence type="ECO:0000256" key="11">
    <source>
        <dbReference type="ARBA" id="ARBA00023170"/>
    </source>
</evidence>
<evidence type="ECO:0000256" key="14">
    <source>
        <dbReference type="SAM" id="Phobius"/>
    </source>
</evidence>
<dbReference type="GO" id="GO:0045087">
    <property type="term" value="P:innate immune response"/>
    <property type="evidence" value="ECO:0007669"/>
    <property type="project" value="UniProtKB-KW"/>
</dbReference>
<dbReference type="FunFam" id="3.40.50.10140:FF:000001">
    <property type="entry name" value="Toll-like receptor 2"/>
    <property type="match status" value="1"/>
</dbReference>
<dbReference type="Proteomes" id="UP000265020">
    <property type="component" value="Unassembled WGS sequence"/>
</dbReference>
<keyword evidence="3" id="KW-0399">Innate immunity</keyword>
<evidence type="ECO:0000256" key="5">
    <source>
        <dbReference type="ARBA" id="ARBA00022692"/>
    </source>
</evidence>
<reference evidence="16" key="2">
    <citation type="submission" date="2025-09" db="UniProtKB">
        <authorList>
            <consortium name="Ensembl"/>
        </authorList>
    </citation>
    <scope>IDENTIFICATION</scope>
</reference>
<evidence type="ECO:0000256" key="10">
    <source>
        <dbReference type="ARBA" id="ARBA00023136"/>
    </source>
</evidence>
<comment type="similarity">
    <text evidence="2">Belongs to the Toll-like receptor family.</text>
</comment>
<dbReference type="Pfam" id="PF01582">
    <property type="entry name" value="TIR"/>
    <property type="match status" value="1"/>
</dbReference>
<reference evidence="16" key="1">
    <citation type="submission" date="2025-08" db="UniProtKB">
        <authorList>
            <consortium name="Ensembl"/>
        </authorList>
    </citation>
    <scope>IDENTIFICATION</scope>
</reference>
<dbReference type="InterPro" id="IPR001611">
    <property type="entry name" value="Leu-rich_rpt"/>
</dbReference>
<feature type="transmembrane region" description="Helical" evidence="14">
    <location>
        <begin position="737"/>
        <end position="762"/>
    </location>
</feature>
<dbReference type="SMART" id="SM00082">
    <property type="entry name" value="LRRCT"/>
    <property type="match status" value="1"/>
</dbReference>
<dbReference type="FunFam" id="3.80.10.10:FF:000770">
    <property type="entry name" value="Uncharacterized protein"/>
    <property type="match status" value="1"/>
</dbReference>
<protein>
    <submittedName>
        <fullName evidence="16">Toll-like receptor 13</fullName>
    </submittedName>
</protein>
<keyword evidence="11" id="KW-0675">Receptor</keyword>
<keyword evidence="7" id="KW-0677">Repeat</keyword>
<evidence type="ECO:0000256" key="1">
    <source>
        <dbReference type="ARBA" id="ARBA00004479"/>
    </source>
</evidence>
<dbReference type="SUPFAM" id="SSF52047">
    <property type="entry name" value="RNI-like"/>
    <property type="match status" value="1"/>
</dbReference>
<dbReference type="GO" id="GO:0038023">
    <property type="term" value="F:signaling receptor activity"/>
    <property type="evidence" value="ECO:0007669"/>
    <property type="project" value="TreeGrafter"/>
</dbReference>
<dbReference type="SUPFAM" id="SSF52058">
    <property type="entry name" value="L domain-like"/>
    <property type="match status" value="1"/>
</dbReference>
<evidence type="ECO:0000256" key="13">
    <source>
        <dbReference type="ARBA" id="ARBA00023198"/>
    </source>
</evidence>
<dbReference type="PANTHER" id="PTHR24365:SF522">
    <property type="entry name" value="LOW QUALITY PROTEIN: TOLL-LIKE RECEPTOR 13-RELATED"/>
    <property type="match status" value="1"/>
</dbReference>
<organism evidence="16 17">
    <name type="scientific">Cyprinodon variegatus</name>
    <name type="common">Sheepshead minnow</name>
    <dbReference type="NCBI Taxonomy" id="28743"/>
    <lineage>
        <taxon>Eukaryota</taxon>
        <taxon>Metazoa</taxon>
        <taxon>Chordata</taxon>
        <taxon>Craniata</taxon>
        <taxon>Vertebrata</taxon>
        <taxon>Euteleostomi</taxon>
        <taxon>Actinopterygii</taxon>
        <taxon>Neopterygii</taxon>
        <taxon>Teleostei</taxon>
        <taxon>Neoteleostei</taxon>
        <taxon>Acanthomorphata</taxon>
        <taxon>Ovalentaria</taxon>
        <taxon>Atherinomorphae</taxon>
        <taxon>Cyprinodontiformes</taxon>
        <taxon>Cyprinodontidae</taxon>
        <taxon>Cyprinodon</taxon>
    </lineage>
</organism>
<evidence type="ECO:0000256" key="9">
    <source>
        <dbReference type="ARBA" id="ARBA00022989"/>
    </source>
</evidence>
<evidence type="ECO:0000256" key="12">
    <source>
        <dbReference type="ARBA" id="ARBA00023180"/>
    </source>
</evidence>
<evidence type="ECO:0000313" key="17">
    <source>
        <dbReference type="Proteomes" id="UP000265020"/>
    </source>
</evidence>
<keyword evidence="4" id="KW-0433">Leucine-rich repeat</keyword>
<dbReference type="Pfam" id="PF13855">
    <property type="entry name" value="LRR_8"/>
    <property type="match status" value="2"/>
</dbReference>